<evidence type="ECO:0000313" key="2">
    <source>
        <dbReference type="EMBL" id="PRF66738.1"/>
    </source>
</evidence>
<dbReference type="AlphaFoldDB" id="A0A2S9N295"/>
<sequence>MDHWRLAYLGIRQVPRELSEFELATFFTFSKRERVAIDSRRTDLFRLAVALHIGFLRMTGRPLGSYKQIPTVLWRHLGRQLNVKPPDLGTLRSLYDGNLKTLSDHQRFARDAINFRAIAEHQRRYVIRWLKEQLTGRPERGQLTNDLKRWFYEHRIVIPPERMLRQFVVQA</sequence>
<dbReference type="RefSeq" id="WP_146122687.1">
    <property type="nucleotide sequence ID" value="NZ_CAJHCX010000049.1"/>
</dbReference>
<name>A0A2S9N295_9BURK</name>
<comment type="caution">
    <text evidence="2">The sequence shown here is derived from an EMBL/GenBank/DDBJ whole genome shotgun (WGS) entry which is preliminary data.</text>
</comment>
<dbReference type="Pfam" id="PF13700">
    <property type="entry name" value="DUF4158"/>
    <property type="match status" value="1"/>
</dbReference>
<evidence type="ECO:0000259" key="1">
    <source>
        <dbReference type="Pfam" id="PF13700"/>
    </source>
</evidence>
<gene>
    <name evidence="2" type="ORF">C6Q15_01125</name>
</gene>
<dbReference type="InterPro" id="IPR025296">
    <property type="entry name" value="DUF4158"/>
</dbReference>
<organism evidence="2 3">
    <name type="scientific">Burkholderia multivorans</name>
    <dbReference type="NCBI Taxonomy" id="87883"/>
    <lineage>
        <taxon>Bacteria</taxon>
        <taxon>Pseudomonadati</taxon>
        <taxon>Pseudomonadota</taxon>
        <taxon>Betaproteobacteria</taxon>
        <taxon>Burkholderiales</taxon>
        <taxon>Burkholderiaceae</taxon>
        <taxon>Burkholderia</taxon>
        <taxon>Burkholderia cepacia complex</taxon>
    </lineage>
</organism>
<accession>A0A2S9N295</accession>
<reference evidence="2 3" key="1">
    <citation type="submission" date="2018-03" db="EMBL/GenBank/DDBJ databases">
        <authorList>
            <person name="Keele B.F."/>
        </authorList>
    </citation>
    <scope>NUCLEOTIDE SEQUENCE [LARGE SCALE GENOMIC DNA]</scope>
    <source>
        <strain evidence="2 3">AU19729</strain>
    </source>
</reference>
<feature type="domain" description="DUF4158" evidence="1">
    <location>
        <begin position="12"/>
        <end position="170"/>
    </location>
</feature>
<proteinExistence type="predicted"/>
<dbReference type="Proteomes" id="UP000238982">
    <property type="component" value="Unassembled WGS sequence"/>
</dbReference>
<feature type="non-terminal residue" evidence="2">
    <location>
        <position position="171"/>
    </location>
</feature>
<protein>
    <submittedName>
        <fullName evidence="2">Tn3 family transposase</fullName>
    </submittedName>
</protein>
<dbReference type="EMBL" id="PVGH01000007">
    <property type="protein sequence ID" value="PRF66738.1"/>
    <property type="molecule type" value="Genomic_DNA"/>
</dbReference>
<evidence type="ECO:0000313" key="3">
    <source>
        <dbReference type="Proteomes" id="UP000238982"/>
    </source>
</evidence>